<evidence type="ECO:0000313" key="1">
    <source>
        <dbReference type="EMBL" id="KAF4667623.1"/>
    </source>
</evidence>
<dbReference type="Proteomes" id="UP000591131">
    <property type="component" value="Unassembled WGS sequence"/>
</dbReference>
<sequence length="173" mass="19085">MANLNLMQSIGGPSGSCSKLDGLRLSEAKEMAKLGGGGHIFVVEGEGTCVEANWVQSLTCYRDDGDCRIGSKNSKAINEELFNYVNSTSYRKPRSDRLFTIQAHWQYNQNAIVKMILAGSSVLEDSLRSEVNKNVLSLVPQLKDTNFFQVDNACYYGVRNCIDGISDHVLPLL</sequence>
<gene>
    <name evidence="1" type="ORF">FOL47_003462</name>
</gene>
<comment type="caution">
    <text evidence="1">The sequence shown here is derived from an EMBL/GenBank/DDBJ whole genome shotgun (WGS) entry which is preliminary data.</text>
</comment>
<keyword evidence="2" id="KW-1185">Reference proteome</keyword>
<organism evidence="1 2">
    <name type="scientific">Perkinsus chesapeaki</name>
    <name type="common">Clam parasite</name>
    <name type="synonym">Perkinsus andrewsi</name>
    <dbReference type="NCBI Taxonomy" id="330153"/>
    <lineage>
        <taxon>Eukaryota</taxon>
        <taxon>Sar</taxon>
        <taxon>Alveolata</taxon>
        <taxon>Perkinsozoa</taxon>
        <taxon>Perkinsea</taxon>
        <taxon>Perkinsida</taxon>
        <taxon>Perkinsidae</taxon>
        <taxon>Perkinsus</taxon>
    </lineage>
</organism>
<protein>
    <submittedName>
        <fullName evidence="1">Uncharacterized protein</fullName>
    </submittedName>
</protein>
<dbReference type="EMBL" id="JAAPAO010000207">
    <property type="protein sequence ID" value="KAF4667623.1"/>
    <property type="molecule type" value="Genomic_DNA"/>
</dbReference>
<evidence type="ECO:0000313" key="2">
    <source>
        <dbReference type="Proteomes" id="UP000591131"/>
    </source>
</evidence>
<name>A0A7J6M7S6_PERCH</name>
<reference evidence="1 2" key="1">
    <citation type="submission" date="2020-04" db="EMBL/GenBank/DDBJ databases">
        <title>Perkinsus chesapeaki whole genome sequence.</title>
        <authorList>
            <person name="Bogema D.R."/>
        </authorList>
    </citation>
    <scope>NUCLEOTIDE SEQUENCE [LARGE SCALE GENOMIC DNA]</scope>
    <source>
        <strain evidence="1">ATCC PRA-425</strain>
    </source>
</reference>
<proteinExistence type="predicted"/>
<accession>A0A7J6M7S6</accession>
<dbReference type="AlphaFoldDB" id="A0A7J6M7S6"/>